<evidence type="ECO:0000256" key="3">
    <source>
        <dbReference type="ARBA" id="ARBA00022692"/>
    </source>
</evidence>
<feature type="transmembrane region" description="Helical" evidence="8">
    <location>
        <begin position="151"/>
        <end position="172"/>
    </location>
</feature>
<dbReference type="Proteomes" id="UP001281003">
    <property type="component" value="Unassembled WGS sequence"/>
</dbReference>
<dbReference type="AlphaFoldDB" id="A0AAE0U6E4"/>
<comment type="caution">
    <text evidence="10">The sequence shown here is derived from an EMBL/GenBank/DDBJ whole genome shotgun (WGS) entry which is preliminary data.</text>
</comment>
<dbReference type="FunFam" id="1.20.1740.10:FF:000017">
    <property type="entry name" value="Amino acid permease"/>
    <property type="match status" value="1"/>
</dbReference>
<feature type="transmembrane region" description="Helical" evidence="8">
    <location>
        <begin position="296"/>
        <end position="315"/>
    </location>
</feature>
<evidence type="ECO:0000256" key="7">
    <source>
        <dbReference type="SAM" id="MobiDB-lite"/>
    </source>
</evidence>
<evidence type="ECO:0000259" key="9">
    <source>
        <dbReference type="Pfam" id="PF00324"/>
    </source>
</evidence>
<feature type="transmembrane region" description="Helical" evidence="8">
    <location>
        <begin position="398"/>
        <end position="419"/>
    </location>
</feature>
<dbReference type="Gene3D" id="1.20.1740.10">
    <property type="entry name" value="Amino acid/polyamine transporter I"/>
    <property type="match status" value="1"/>
</dbReference>
<sequence length="579" mass="63301">MSDIEKGSAGKEARVDTAPPPPAYEAGSAEAIPQEDFMTRNGLNLQSFKPRRYFAGDGTVIEQTMKSRHLHMIAIGGSIGAGFFVGSGKALRNGGPASLLIDFMIIGVMMFNVVYALGELAVMFPVTGGFYTYSTRFIDPSWGFAMGWNYVFQWAIVLPLELTVCGFTVGYWDQNTSVAVWITIFLVAIIVINIFGTLGYAEEEFWASAFKLGATVVFLIICLVMVLGGGPKGSRYDHYTGAALWYNPGAFANGFRGFCSCFVTAAFAFSGTELVGLAAAEAKNPVKSLPGAIKQVFWRITLFYILGLFFVGLLIPHDDENLLGANPFINVNASPFVLVGKYGNLKGFDSFMNVVILVSVLSLGVSCVYGGSRTLTALAQQGYAPKIFTYVDRSNRPLWSVLFIIAFGPLAYVNLAAAGPTVFDWLLSLSGLAALFTWGSICLSHIRFRKAWALKGHSTDEIPFKAAGGVWGSYLGLVLVVLVLIAQSLTCLPTVLRSNLPPGGGFNDVEGFFIQYLALPVVIAFWIGGFIWKRGSWLRIENVDVDTGRREHNWDEINAYRAQLAAMPAWKRWFHKLFV</sequence>
<feature type="transmembrane region" description="Helical" evidence="8">
    <location>
        <begin position="212"/>
        <end position="230"/>
    </location>
</feature>
<evidence type="ECO:0000256" key="2">
    <source>
        <dbReference type="ARBA" id="ARBA00022448"/>
    </source>
</evidence>
<gene>
    <name evidence="10" type="ORF">B0T20DRAFT_487863</name>
</gene>
<feature type="transmembrane region" description="Helical" evidence="8">
    <location>
        <begin position="103"/>
        <end position="131"/>
    </location>
</feature>
<feature type="domain" description="Amino acid permease/ SLC12A" evidence="9">
    <location>
        <begin position="69"/>
        <end position="535"/>
    </location>
</feature>
<feature type="transmembrane region" description="Helical" evidence="8">
    <location>
        <begin position="425"/>
        <end position="448"/>
    </location>
</feature>
<keyword evidence="3 8" id="KW-0812">Transmembrane</keyword>
<dbReference type="InterPro" id="IPR004841">
    <property type="entry name" value="AA-permease/SLC12A_dom"/>
</dbReference>
<dbReference type="PANTHER" id="PTHR43341">
    <property type="entry name" value="AMINO ACID PERMEASE"/>
    <property type="match status" value="1"/>
</dbReference>
<evidence type="ECO:0000256" key="1">
    <source>
        <dbReference type="ARBA" id="ARBA00004141"/>
    </source>
</evidence>
<dbReference type="GO" id="GO:0015171">
    <property type="term" value="F:amino acid transmembrane transporter activity"/>
    <property type="evidence" value="ECO:0007669"/>
    <property type="project" value="TreeGrafter"/>
</dbReference>
<dbReference type="EMBL" id="JAUTDP010000011">
    <property type="protein sequence ID" value="KAK3392320.1"/>
    <property type="molecule type" value="Genomic_DNA"/>
</dbReference>
<keyword evidence="5 8" id="KW-1133">Transmembrane helix</keyword>
<evidence type="ECO:0000256" key="4">
    <source>
        <dbReference type="ARBA" id="ARBA00022970"/>
    </source>
</evidence>
<reference evidence="10" key="1">
    <citation type="journal article" date="2023" name="Mol. Phylogenet. Evol.">
        <title>Genome-scale phylogeny and comparative genomics of the fungal order Sordariales.</title>
        <authorList>
            <person name="Hensen N."/>
            <person name="Bonometti L."/>
            <person name="Westerberg I."/>
            <person name="Brannstrom I.O."/>
            <person name="Guillou S."/>
            <person name="Cros-Aarteil S."/>
            <person name="Calhoun S."/>
            <person name="Haridas S."/>
            <person name="Kuo A."/>
            <person name="Mondo S."/>
            <person name="Pangilinan J."/>
            <person name="Riley R."/>
            <person name="LaButti K."/>
            <person name="Andreopoulos B."/>
            <person name="Lipzen A."/>
            <person name="Chen C."/>
            <person name="Yan M."/>
            <person name="Daum C."/>
            <person name="Ng V."/>
            <person name="Clum A."/>
            <person name="Steindorff A."/>
            <person name="Ohm R.A."/>
            <person name="Martin F."/>
            <person name="Silar P."/>
            <person name="Natvig D.O."/>
            <person name="Lalanne C."/>
            <person name="Gautier V."/>
            <person name="Ament-Velasquez S.L."/>
            <person name="Kruys A."/>
            <person name="Hutchinson M.I."/>
            <person name="Powell A.J."/>
            <person name="Barry K."/>
            <person name="Miller A.N."/>
            <person name="Grigoriev I.V."/>
            <person name="Debuchy R."/>
            <person name="Gladieux P."/>
            <person name="Hiltunen Thoren M."/>
            <person name="Johannesson H."/>
        </authorList>
    </citation>
    <scope>NUCLEOTIDE SEQUENCE</scope>
    <source>
        <strain evidence="10">FGSC 1904</strain>
    </source>
</reference>
<feature type="transmembrane region" description="Helical" evidence="8">
    <location>
        <begin position="178"/>
        <end position="200"/>
    </location>
</feature>
<evidence type="ECO:0000256" key="6">
    <source>
        <dbReference type="ARBA" id="ARBA00023136"/>
    </source>
</evidence>
<dbReference type="GO" id="GO:0016020">
    <property type="term" value="C:membrane"/>
    <property type="evidence" value="ECO:0007669"/>
    <property type="project" value="UniProtKB-SubCell"/>
</dbReference>
<organism evidence="10 11">
    <name type="scientific">Sordaria brevicollis</name>
    <dbReference type="NCBI Taxonomy" id="83679"/>
    <lineage>
        <taxon>Eukaryota</taxon>
        <taxon>Fungi</taxon>
        <taxon>Dikarya</taxon>
        <taxon>Ascomycota</taxon>
        <taxon>Pezizomycotina</taxon>
        <taxon>Sordariomycetes</taxon>
        <taxon>Sordariomycetidae</taxon>
        <taxon>Sordariales</taxon>
        <taxon>Sordariaceae</taxon>
        <taxon>Sordaria</taxon>
    </lineage>
</organism>
<evidence type="ECO:0000313" key="11">
    <source>
        <dbReference type="Proteomes" id="UP001281003"/>
    </source>
</evidence>
<feature type="region of interest" description="Disordered" evidence="7">
    <location>
        <begin position="1"/>
        <end position="27"/>
    </location>
</feature>
<feature type="compositionally biased region" description="Basic and acidic residues" evidence="7">
    <location>
        <begin position="1"/>
        <end position="15"/>
    </location>
</feature>
<dbReference type="Pfam" id="PF00324">
    <property type="entry name" value="AA_permease"/>
    <property type="match status" value="1"/>
</dbReference>
<feature type="transmembrane region" description="Helical" evidence="8">
    <location>
        <begin position="469"/>
        <end position="492"/>
    </location>
</feature>
<keyword evidence="2" id="KW-0813">Transport</keyword>
<dbReference type="PANTHER" id="PTHR43341:SF12">
    <property type="entry name" value="AMINO ACID TRANSPORTER (EUROFUNG)"/>
    <property type="match status" value="1"/>
</dbReference>
<feature type="transmembrane region" description="Helical" evidence="8">
    <location>
        <begin position="512"/>
        <end position="532"/>
    </location>
</feature>
<keyword evidence="4" id="KW-0029">Amino-acid transport</keyword>
<comment type="subcellular location">
    <subcellularLocation>
        <location evidence="1">Membrane</location>
        <topology evidence="1">Multi-pass membrane protein</topology>
    </subcellularLocation>
</comment>
<protein>
    <submittedName>
        <fullName evidence="10">Amino acid permease/ SLC12A domain-containing protein</fullName>
    </submittedName>
</protein>
<keyword evidence="11" id="KW-1185">Reference proteome</keyword>
<keyword evidence="6 8" id="KW-0472">Membrane</keyword>
<feature type="transmembrane region" description="Helical" evidence="8">
    <location>
        <begin position="351"/>
        <end position="371"/>
    </location>
</feature>
<accession>A0AAE0U6E4</accession>
<dbReference type="PIRSF" id="PIRSF006060">
    <property type="entry name" value="AA_transporter"/>
    <property type="match status" value="1"/>
</dbReference>
<evidence type="ECO:0000256" key="8">
    <source>
        <dbReference type="SAM" id="Phobius"/>
    </source>
</evidence>
<proteinExistence type="predicted"/>
<evidence type="ECO:0000313" key="10">
    <source>
        <dbReference type="EMBL" id="KAK3392320.1"/>
    </source>
</evidence>
<name>A0AAE0U6E4_SORBR</name>
<reference evidence="10" key="2">
    <citation type="submission" date="2023-07" db="EMBL/GenBank/DDBJ databases">
        <authorList>
            <consortium name="Lawrence Berkeley National Laboratory"/>
            <person name="Haridas S."/>
            <person name="Hensen N."/>
            <person name="Bonometti L."/>
            <person name="Westerberg I."/>
            <person name="Brannstrom I.O."/>
            <person name="Guillou S."/>
            <person name="Cros-Aarteil S."/>
            <person name="Calhoun S."/>
            <person name="Kuo A."/>
            <person name="Mondo S."/>
            <person name="Pangilinan J."/>
            <person name="Riley R."/>
            <person name="LaButti K."/>
            <person name="Andreopoulos B."/>
            <person name="Lipzen A."/>
            <person name="Chen C."/>
            <person name="Yanf M."/>
            <person name="Daum C."/>
            <person name="Ng V."/>
            <person name="Clum A."/>
            <person name="Steindorff A."/>
            <person name="Ohm R."/>
            <person name="Martin F."/>
            <person name="Silar P."/>
            <person name="Natvig D."/>
            <person name="Lalanne C."/>
            <person name="Gautier V."/>
            <person name="Ament-velasquez S.L."/>
            <person name="Kruys A."/>
            <person name="Hutchinson M.I."/>
            <person name="Powell A.J."/>
            <person name="Barry K."/>
            <person name="Miller A.N."/>
            <person name="Grigoriev I.V."/>
            <person name="Debuchy R."/>
            <person name="Gladieux P."/>
            <person name="Thoren M.H."/>
            <person name="Johannesson H."/>
        </authorList>
    </citation>
    <scope>NUCLEOTIDE SEQUENCE</scope>
    <source>
        <strain evidence="10">FGSC 1904</strain>
    </source>
</reference>
<dbReference type="InterPro" id="IPR004840">
    <property type="entry name" value="Amino_acid_permease_CS"/>
</dbReference>
<dbReference type="InterPro" id="IPR050524">
    <property type="entry name" value="APC_YAT"/>
</dbReference>
<dbReference type="PROSITE" id="PS00218">
    <property type="entry name" value="AMINO_ACID_PERMEASE_1"/>
    <property type="match status" value="1"/>
</dbReference>
<evidence type="ECO:0000256" key="5">
    <source>
        <dbReference type="ARBA" id="ARBA00022989"/>
    </source>
</evidence>